<keyword evidence="3" id="KW-1185">Reference proteome</keyword>
<dbReference type="InParanoid" id="A0A1Z5K7C5"/>
<reference evidence="2 3" key="1">
    <citation type="journal article" date="2015" name="Plant Cell">
        <title>Oil accumulation by the oleaginous diatom Fistulifera solaris as revealed by the genome and transcriptome.</title>
        <authorList>
            <person name="Tanaka T."/>
            <person name="Maeda Y."/>
            <person name="Veluchamy A."/>
            <person name="Tanaka M."/>
            <person name="Abida H."/>
            <person name="Marechal E."/>
            <person name="Bowler C."/>
            <person name="Muto M."/>
            <person name="Sunaga Y."/>
            <person name="Tanaka M."/>
            <person name="Yoshino T."/>
            <person name="Taniguchi T."/>
            <person name="Fukuda Y."/>
            <person name="Nemoto M."/>
            <person name="Matsumoto M."/>
            <person name="Wong P.S."/>
            <person name="Aburatani S."/>
            <person name="Fujibuchi W."/>
        </authorList>
    </citation>
    <scope>NUCLEOTIDE SEQUENCE [LARGE SCALE GENOMIC DNA]</scope>
    <source>
        <strain evidence="2 3">JPCC DA0580</strain>
    </source>
</reference>
<organism evidence="2 3">
    <name type="scientific">Fistulifera solaris</name>
    <name type="common">Oleaginous diatom</name>
    <dbReference type="NCBI Taxonomy" id="1519565"/>
    <lineage>
        <taxon>Eukaryota</taxon>
        <taxon>Sar</taxon>
        <taxon>Stramenopiles</taxon>
        <taxon>Ochrophyta</taxon>
        <taxon>Bacillariophyta</taxon>
        <taxon>Bacillariophyceae</taxon>
        <taxon>Bacillariophycidae</taxon>
        <taxon>Naviculales</taxon>
        <taxon>Naviculaceae</taxon>
        <taxon>Fistulifera</taxon>
    </lineage>
</organism>
<evidence type="ECO:0008006" key="4">
    <source>
        <dbReference type="Google" id="ProtNLM"/>
    </source>
</evidence>
<protein>
    <recommendedName>
        <fullName evidence="4">Plastid lipid-associated protein/fibrillin conserved domain-containing protein</fullName>
    </recommendedName>
</protein>
<proteinExistence type="predicted"/>
<evidence type="ECO:0000256" key="1">
    <source>
        <dbReference type="SAM" id="MobiDB-lite"/>
    </source>
</evidence>
<feature type="region of interest" description="Disordered" evidence="1">
    <location>
        <begin position="63"/>
        <end position="97"/>
    </location>
</feature>
<accession>A0A1Z5K7C5</accession>
<sequence>MSKNSIQRIPSILQLLADGDLLAEELDDIWEKAPKFPDVTASAARIDVDSFVQVYRDIDDLFEDDGEESNPEQSTAAALEPTETKETPQVDDQTEDVDKTMEDELESVFNSIADGNGLISKQALMNWDEIEKLVSDGLLGSDEFEELWGKTKKSLGADDKLDIDGFLSFNVALDSLFEFSDEEMEEDDDDDSVGEDIVRGQLVEEGDRSPQELFASLAGADGLVSKGDLMRWAELLELIDEGELSMSELDGIFTANAVAEKLDETRFLAFYKAIDDLFEYDVNDESDESSTADQKVPGAVATNDPPSSKTTLLGMLEALNEDNDLLPCGLEASDREQANILKVINMLEQESANLIRSKQGVVDENDLAGNWELLYSSSSAMKFNKGLSGLGGSFPNGKFGGLKMRLDSSKYMSDVEYTERISVTPEAASFDVTVTGDWTLRQSISLFTGEPSITLAITPERVNYGPTSTRADHWKSLGPLNMLDVAYLDKDLRIMRGSTSLDTVFVFRRVA</sequence>
<feature type="region of interest" description="Disordered" evidence="1">
    <location>
        <begin position="285"/>
        <end position="308"/>
    </location>
</feature>
<gene>
    <name evidence="2" type="ORF">FisN_6Hh375</name>
</gene>
<comment type="caution">
    <text evidence="2">The sequence shown here is derived from an EMBL/GenBank/DDBJ whole genome shotgun (WGS) entry which is preliminary data.</text>
</comment>
<dbReference type="AlphaFoldDB" id="A0A1Z5K7C5"/>
<dbReference type="Proteomes" id="UP000198406">
    <property type="component" value="Unassembled WGS sequence"/>
</dbReference>
<dbReference type="EMBL" id="BDSP01000177">
    <property type="protein sequence ID" value="GAX22126.1"/>
    <property type="molecule type" value="Genomic_DNA"/>
</dbReference>
<evidence type="ECO:0000313" key="3">
    <source>
        <dbReference type="Proteomes" id="UP000198406"/>
    </source>
</evidence>
<evidence type="ECO:0000313" key="2">
    <source>
        <dbReference type="EMBL" id="GAX22126.1"/>
    </source>
</evidence>
<dbReference type="OrthoDB" id="189024at2759"/>
<name>A0A1Z5K7C5_FISSO</name>